<dbReference type="InterPro" id="IPR001362">
    <property type="entry name" value="Glyco_hydro_32"/>
</dbReference>
<protein>
    <submittedName>
        <fullName evidence="7">Uncharacterized protein</fullName>
    </submittedName>
</protein>
<dbReference type="InterPro" id="IPR013788">
    <property type="entry name" value="Hemocyanin/hexamerin"/>
</dbReference>
<dbReference type="InterPro" id="IPR013189">
    <property type="entry name" value="Glyco_hydro_32_C"/>
</dbReference>
<gene>
    <name evidence="7" type="ORF">FJTKL_04462</name>
</gene>
<accession>A0ABR4DWE8</accession>
<feature type="domain" description="Glycosyl hydrolase family 32 C-terminal" evidence="6">
    <location>
        <begin position="508"/>
        <end position="656"/>
    </location>
</feature>
<organism evidence="7 8">
    <name type="scientific">Diaporthe vaccinii</name>
    <dbReference type="NCBI Taxonomy" id="105482"/>
    <lineage>
        <taxon>Eukaryota</taxon>
        <taxon>Fungi</taxon>
        <taxon>Dikarya</taxon>
        <taxon>Ascomycota</taxon>
        <taxon>Pezizomycotina</taxon>
        <taxon>Sordariomycetes</taxon>
        <taxon>Sordariomycetidae</taxon>
        <taxon>Diaporthales</taxon>
        <taxon>Diaporthaceae</taxon>
        <taxon>Diaporthe</taxon>
        <taxon>Diaporthe eres species complex</taxon>
    </lineage>
</organism>
<evidence type="ECO:0000256" key="4">
    <source>
        <dbReference type="RuleBase" id="RU362110"/>
    </source>
</evidence>
<dbReference type="InterPro" id="IPR013320">
    <property type="entry name" value="ConA-like_dom_sf"/>
</dbReference>
<dbReference type="SMART" id="SM00640">
    <property type="entry name" value="Glyco_32"/>
    <property type="match status" value="1"/>
</dbReference>
<keyword evidence="3 4" id="KW-0326">Glycosidase</keyword>
<reference evidence="7 8" key="1">
    <citation type="submission" date="2024-03" db="EMBL/GenBank/DDBJ databases">
        <title>A high-quality draft genome sequence of Diaporthe vaccinii, a causative agent of upright dieback and viscid rot disease in cranberry plants.</title>
        <authorList>
            <person name="Sarrasin M."/>
            <person name="Lang B.F."/>
            <person name="Burger G."/>
        </authorList>
    </citation>
    <scope>NUCLEOTIDE SEQUENCE [LARGE SCALE GENOMIC DNA]</scope>
    <source>
        <strain evidence="7 8">IS7</strain>
    </source>
</reference>
<sequence length="709" mass="78204">MLRPSLLQVVSLTTAIRSSSAELDHTKAPPNLTEIENTSLYWTWRSKAHIVPLQGTLQDPCMHYTDPDTGSFHVNFLLNKKPNGASGTKTDDLVTYEDVNPMGKQFISPGGANDPLAVFDGSVIPSGIDGKPTMIYSGVKHLPITWSIEYIAESESQSVAVSYDGGKNFTKMDWDPVIVQPDNIEPTAFRDPYFFQSYQLDGLISGSRNGTWYVTVSGGIKGDDAGPAEFLYRQNGTAEDDFQSWEYLGMWWKEAQNVTSSDATFGIVYGFNEEVSNTQNIDQNGINNSDGEMFHTFGSEWTDEWNHVVGDAPTGEYHHDSEQLPVVALKLRPTSCHKWKDSMHWASGEVTLHNQTQLPIFTPTMSGFLDWGISAYAAAGQTLPSSSLASTKSGLHHDRWISYVWLTGNLYGKKGYEDVPAATWTGALCLPRELTVGYITNVVDNELSREVSGAWVVDSTDESTGTLSLKTLRQVIAPEPLAAMRAEGSRLITEPARKITSPSRTAFAQSPTSRYFVLTANLTFPSSARTSDLRAGLRILESEHESTTIWYKLSNETLLVDRSNSSAAAATTGGTRIDTRPEKGLLRLFDLLEDGQETLETLKLTVVVDNSILEIHANDRFALSTWIKPWYSASTNISFFAEGTGSVDFSDVTIHEGLYDAFPQRTYESVNLSANHSSSANSTKTSLSYSDYPILLITWGAITVFFSLM</sequence>
<evidence type="ECO:0000313" key="7">
    <source>
        <dbReference type="EMBL" id="KAL2273524.1"/>
    </source>
</evidence>
<dbReference type="Proteomes" id="UP001600888">
    <property type="component" value="Unassembled WGS sequence"/>
</dbReference>
<proteinExistence type="inferred from homology"/>
<dbReference type="InterPro" id="IPR023296">
    <property type="entry name" value="Glyco_hydro_beta-prop_sf"/>
</dbReference>
<dbReference type="Pfam" id="PF08244">
    <property type="entry name" value="Glyco_hydro_32C"/>
    <property type="match status" value="1"/>
</dbReference>
<keyword evidence="2 4" id="KW-0378">Hydrolase</keyword>
<feature type="domain" description="Glycosyl hydrolase family 32 N-terminal" evidence="5">
    <location>
        <begin position="49"/>
        <end position="436"/>
    </location>
</feature>
<name>A0ABR4DWE8_9PEZI</name>
<dbReference type="Gene3D" id="2.60.120.560">
    <property type="entry name" value="Exo-inulinase, domain 1"/>
    <property type="match status" value="1"/>
</dbReference>
<dbReference type="SUPFAM" id="SSF75005">
    <property type="entry name" value="Arabinanase/levansucrase/invertase"/>
    <property type="match status" value="1"/>
</dbReference>
<evidence type="ECO:0000256" key="3">
    <source>
        <dbReference type="ARBA" id="ARBA00023295"/>
    </source>
</evidence>
<dbReference type="Pfam" id="PF00251">
    <property type="entry name" value="Glyco_hydro_32N"/>
    <property type="match status" value="1"/>
</dbReference>
<keyword evidence="8" id="KW-1185">Reference proteome</keyword>
<evidence type="ECO:0000313" key="8">
    <source>
        <dbReference type="Proteomes" id="UP001600888"/>
    </source>
</evidence>
<evidence type="ECO:0000256" key="2">
    <source>
        <dbReference type="ARBA" id="ARBA00022801"/>
    </source>
</evidence>
<dbReference type="InterPro" id="IPR013148">
    <property type="entry name" value="Glyco_hydro_32_N"/>
</dbReference>
<dbReference type="PANTHER" id="PTHR42800">
    <property type="entry name" value="EXOINULINASE INUD (AFU_ORTHOLOGUE AFUA_5G00480)"/>
    <property type="match status" value="1"/>
</dbReference>
<dbReference type="PROSITE" id="PS00210">
    <property type="entry name" value="HEMOCYANIN_2"/>
    <property type="match status" value="1"/>
</dbReference>
<evidence type="ECO:0000259" key="6">
    <source>
        <dbReference type="Pfam" id="PF08244"/>
    </source>
</evidence>
<dbReference type="PANTHER" id="PTHR42800:SF3">
    <property type="entry name" value="GLYCOSYL HYDROLASE FAMILY 32 N-TERMINAL DOMAIN-CONTAINING PROTEIN"/>
    <property type="match status" value="1"/>
</dbReference>
<comment type="caution">
    <text evidence="7">The sequence shown here is derived from an EMBL/GenBank/DDBJ whole genome shotgun (WGS) entry which is preliminary data.</text>
</comment>
<dbReference type="EMBL" id="JBAWTH010000183">
    <property type="protein sequence ID" value="KAL2273524.1"/>
    <property type="molecule type" value="Genomic_DNA"/>
</dbReference>
<dbReference type="SUPFAM" id="SSF49899">
    <property type="entry name" value="Concanavalin A-like lectins/glucanases"/>
    <property type="match status" value="1"/>
</dbReference>
<evidence type="ECO:0000256" key="1">
    <source>
        <dbReference type="ARBA" id="ARBA00009902"/>
    </source>
</evidence>
<dbReference type="Gene3D" id="2.115.10.20">
    <property type="entry name" value="Glycosyl hydrolase domain, family 43"/>
    <property type="match status" value="1"/>
</dbReference>
<evidence type="ECO:0000259" key="5">
    <source>
        <dbReference type="Pfam" id="PF00251"/>
    </source>
</evidence>
<comment type="similarity">
    <text evidence="1 4">Belongs to the glycosyl hydrolase 32 family.</text>
</comment>